<reference evidence="2 3" key="1">
    <citation type="journal article" date="2017" name="Chemistry">
        <title>Isolation, Biosynthesis and Chemical Modifications of Rubterolones A-F: Rare Tropolone Alkaloids from Actinomadura sp. 5-2.</title>
        <authorList>
            <person name="Guo H."/>
            <person name="Benndorf R."/>
            <person name="Leichnitz D."/>
            <person name="Klassen J.L."/>
            <person name="Vollmers J."/>
            <person name="Gorls H."/>
            <person name="Steinacker M."/>
            <person name="Weigel C."/>
            <person name="Dahse H.M."/>
            <person name="Kaster A.K."/>
            <person name="de Beer Z.W."/>
            <person name="Poulsen M."/>
            <person name="Beemelmanns C."/>
        </authorList>
    </citation>
    <scope>NUCLEOTIDE SEQUENCE [LARGE SCALE GENOMIC DNA]</scope>
    <source>
        <strain evidence="2 3">5-2</strain>
    </source>
</reference>
<dbReference type="PANTHER" id="PTHR36114">
    <property type="entry name" value="16.7 KDA PROTEIN IN WHIE LOCUS"/>
    <property type="match status" value="1"/>
</dbReference>
<gene>
    <name evidence="2" type="primary">qdoI</name>
    <name evidence="2" type="ORF">BTM25_46540</name>
</gene>
<dbReference type="EMBL" id="MTBP01000003">
    <property type="protein sequence ID" value="POM23500.1"/>
    <property type="molecule type" value="Genomic_DNA"/>
</dbReference>
<evidence type="ECO:0000313" key="3">
    <source>
        <dbReference type="Proteomes" id="UP000242367"/>
    </source>
</evidence>
<dbReference type="Proteomes" id="UP000242367">
    <property type="component" value="Unassembled WGS sequence"/>
</dbReference>
<dbReference type="SUPFAM" id="SSF54909">
    <property type="entry name" value="Dimeric alpha+beta barrel"/>
    <property type="match status" value="1"/>
</dbReference>
<dbReference type="Gene3D" id="3.30.70.100">
    <property type="match status" value="1"/>
</dbReference>
<dbReference type="SUPFAM" id="SSF51182">
    <property type="entry name" value="RmlC-like cupins"/>
    <property type="match status" value="1"/>
</dbReference>
<dbReference type="CDD" id="cd06991">
    <property type="entry name" value="cupin_TcmJ-like"/>
    <property type="match status" value="1"/>
</dbReference>
<dbReference type="Gene3D" id="2.60.120.10">
    <property type="entry name" value="Jelly Rolls"/>
    <property type="match status" value="1"/>
</dbReference>
<name>A0A2P4UEL1_9ACTN</name>
<dbReference type="InterPro" id="IPR052044">
    <property type="entry name" value="PKS_Associated_Protein"/>
</dbReference>
<feature type="domain" description="ABM" evidence="1">
    <location>
        <begin position="145"/>
        <end position="233"/>
    </location>
</feature>
<protein>
    <submittedName>
        <fullName evidence="2">Quercetin 2,3-dioxygenase</fullName>
        <ecNumber evidence="2">1.13.11.24</ecNumber>
    </submittedName>
</protein>
<dbReference type="AlphaFoldDB" id="A0A2P4UEL1"/>
<dbReference type="InterPro" id="IPR011051">
    <property type="entry name" value="RmlC_Cupin_sf"/>
</dbReference>
<dbReference type="PANTHER" id="PTHR36114:SF1">
    <property type="entry name" value="16.7 KDA PROTEIN IN WHIE LOCUS"/>
    <property type="match status" value="1"/>
</dbReference>
<dbReference type="PROSITE" id="PS51725">
    <property type="entry name" value="ABM"/>
    <property type="match status" value="1"/>
</dbReference>
<dbReference type="Pfam" id="PF03992">
    <property type="entry name" value="ABM"/>
    <property type="match status" value="1"/>
</dbReference>
<dbReference type="Pfam" id="PF07883">
    <property type="entry name" value="Cupin_2"/>
    <property type="match status" value="1"/>
</dbReference>
<evidence type="ECO:0000313" key="2">
    <source>
        <dbReference type="EMBL" id="POM23500.1"/>
    </source>
</evidence>
<evidence type="ECO:0000259" key="1">
    <source>
        <dbReference type="PROSITE" id="PS51725"/>
    </source>
</evidence>
<dbReference type="InterPro" id="IPR011008">
    <property type="entry name" value="Dimeric_a/b-barrel"/>
</dbReference>
<keyword evidence="3" id="KW-1185">Reference proteome</keyword>
<dbReference type="InterPro" id="IPR014710">
    <property type="entry name" value="RmlC-like_jellyroll"/>
</dbReference>
<dbReference type="InterPro" id="IPR013096">
    <property type="entry name" value="Cupin_2"/>
</dbReference>
<dbReference type="GO" id="GO:0008127">
    <property type="term" value="F:quercetin 2,3-dioxygenase activity"/>
    <property type="evidence" value="ECO:0007669"/>
    <property type="project" value="UniProtKB-EC"/>
</dbReference>
<keyword evidence="2" id="KW-0560">Oxidoreductase</keyword>
<accession>A0A2P4UEL1</accession>
<dbReference type="InterPro" id="IPR007138">
    <property type="entry name" value="ABM_dom"/>
</dbReference>
<sequence length="244" mass="27272">MVPMTKKPARIRADEITPGRARGGELRIVLGPGTVGSRSGYMGTTVLQPGDRVVEHFHPYSEEFLFCIRGEQVLDIEGEEWTLSPGEAMYVPIGLRHRLRNVGDTEALNIYHLGPLAPDPSLSHIDTEIVADPQARTANGKAETARIMFSMRVAEEKRGDFLAAYEKVRYSVANTPGHIRDQICQSPDDPAQWMITSEWTSVADFFAWEKSEEHKDLVRPMRACYTDPEFRSFAVVAETAGVHT</sequence>
<proteinExistence type="predicted"/>
<dbReference type="EC" id="1.13.11.24" evidence="2"/>
<organism evidence="2 3">
    <name type="scientific">Actinomadura rubteroloni</name>
    <dbReference type="NCBI Taxonomy" id="1926885"/>
    <lineage>
        <taxon>Bacteria</taxon>
        <taxon>Bacillati</taxon>
        <taxon>Actinomycetota</taxon>
        <taxon>Actinomycetes</taxon>
        <taxon>Streptosporangiales</taxon>
        <taxon>Thermomonosporaceae</taxon>
        <taxon>Actinomadura</taxon>
    </lineage>
</organism>
<keyword evidence="2" id="KW-0223">Dioxygenase</keyword>
<comment type="caution">
    <text evidence="2">The sequence shown here is derived from an EMBL/GenBank/DDBJ whole genome shotgun (WGS) entry which is preliminary data.</text>
</comment>